<dbReference type="FunFam" id="1.20.140.100:FF:000002">
    <property type="entry name" value="Cytoplasmic dynein heavy chain 1"/>
    <property type="match status" value="1"/>
</dbReference>
<evidence type="ECO:0000256" key="4">
    <source>
        <dbReference type="ARBA" id="ARBA00022490"/>
    </source>
</evidence>
<evidence type="ECO:0000256" key="2">
    <source>
        <dbReference type="ARBA" id="ARBA00008887"/>
    </source>
</evidence>
<dbReference type="SMART" id="SM00382">
    <property type="entry name" value="AAA"/>
    <property type="match status" value="3"/>
</dbReference>
<keyword evidence="8" id="KW-0067">ATP-binding</keyword>
<dbReference type="InterPro" id="IPR041658">
    <property type="entry name" value="AAA_lid_11"/>
</dbReference>
<dbReference type="FunFam" id="1.10.8.720:FF:000003">
    <property type="entry name" value="Cytoplasmic dynein heavy chain 2"/>
    <property type="match status" value="1"/>
</dbReference>
<dbReference type="FunFam" id="1.20.58.1120:FF:000013">
    <property type="entry name" value="Dynein heavy chain-like protein"/>
    <property type="match status" value="1"/>
</dbReference>
<dbReference type="Pfam" id="PF12780">
    <property type="entry name" value="AAA_8"/>
    <property type="match status" value="1"/>
</dbReference>
<dbReference type="InterPro" id="IPR042228">
    <property type="entry name" value="Dynein_linker_3"/>
</dbReference>
<dbReference type="Gene3D" id="1.10.8.1220">
    <property type="match status" value="1"/>
</dbReference>
<feature type="coiled-coil region" evidence="13">
    <location>
        <begin position="1781"/>
        <end position="1808"/>
    </location>
</feature>
<dbReference type="InterPro" id="IPR042219">
    <property type="entry name" value="AAA_lid_11_sf"/>
</dbReference>
<keyword evidence="9" id="KW-0243">Dynein</keyword>
<dbReference type="Pfam" id="PF17852">
    <property type="entry name" value="Dynein_AAA_lid"/>
    <property type="match status" value="1"/>
</dbReference>
<dbReference type="InterPro" id="IPR027417">
    <property type="entry name" value="P-loop_NTPase"/>
</dbReference>
<dbReference type="CDD" id="cd00009">
    <property type="entry name" value="AAA"/>
    <property type="match status" value="2"/>
</dbReference>
<dbReference type="Gene3D" id="1.20.58.1120">
    <property type="match status" value="1"/>
</dbReference>
<protein>
    <recommendedName>
        <fullName evidence="3">Dynein heavy chain, cytoplasmic</fullName>
    </recommendedName>
</protein>
<dbReference type="Pfam" id="PF08393">
    <property type="entry name" value="DHC_N2"/>
    <property type="match status" value="1"/>
</dbReference>
<evidence type="ECO:0000259" key="15">
    <source>
        <dbReference type="SMART" id="SM00382"/>
    </source>
</evidence>
<keyword evidence="5" id="KW-0493">Microtubule</keyword>
<reference evidence="16 17" key="1">
    <citation type="submission" date="2024-10" db="EMBL/GenBank/DDBJ databases">
        <title>Updated reference genomes for cyclostephanoid diatoms.</title>
        <authorList>
            <person name="Roberts W.R."/>
            <person name="Alverson A.J."/>
        </authorList>
    </citation>
    <scope>NUCLEOTIDE SEQUENCE [LARGE SCALE GENOMIC DNA]</scope>
    <source>
        <strain evidence="16 17">AJA228-03</strain>
    </source>
</reference>
<evidence type="ECO:0000256" key="8">
    <source>
        <dbReference type="ARBA" id="ARBA00022840"/>
    </source>
</evidence>
<sequence>SKQQRVYGNSRRIRGGIRFFTCLGWVVLVDRQDKPNEHARTEGRTTMGGDRGSHRRGGRLRRSDKRANLPPAQSPLDYVQSACRLHLRAEVRSATGLEAVRRFLSGGGGGVVDGGGDDGGMGGGGGGGGASSNPRLFVWVPRDAGDNDALAGVEYDEAMASTERLDGRNLGSLAFVDASPSMTTTTTRRRVGGPSAAGEVGSVDDARPGTDDDDAGGDDDVRTTMSAPSRIQCMVLSPRSYLDDDYDVEDDDEKEEDSDGKEMDDGGADGENYDRRAVAASSFTSESKVAGEGVSGGGGGAGGGSAGSATFGAAAAIEALEEEDDDDYDDEEERKTDVGGGYVVVAEGGGDGAAREGTRGGGGGRKRRKATRMLEGLEDRLRELDVALGQCRSSALMGRIPHIVLKAHPTIASAAANAPANATIDVDACGLSSHLRDDAFLNEVQATLNHWIVQIRKVTTLPGTTPFPPIADTDSTASAPSADLEEVSFWLGLEEALKHVRSELDKPSVALTIALLRSAKRFVATIALENNTGLVDATSHATDVANFLRGYPAQSLASAGDWERIVSALDSVFAHLPKVRQSRYYDLDRLARLVEATTLTLRERMTATLRRQRGGNVVHGLDYGQYERLVRGPTQDVFVLFDTRYAEFSEFFLDQGRMRRRAGGGMGGGSTNETPAQVLKGIRLHHVRLRERLDAVYYFRTQHEKLRSVVAEVLVGGEKEDTATTSSPSAENGGEEYSAWALKEVDEAPKSLFASVDVLDLSPRGEALFVSALEGYDRKVDAIEEDLARLLRNKLSFCQLQLINTVGQAVQKLQSKFTHKYESSSASCIATVRGIPPVSGKILWAKQMERQVHTLMKRMGDVLGKEWGQQLEGRQLRRSCDELLSKLDSRGYVRTWVTEWERELASDANSKLATYPVIVAREGKVILAKANFDEKHEYLTREIRYLKWLGYERDIPRTIALVSEEANARFPHAMALKTALRSYTAARGLITSELEPLVAPELRLIQESITEAFDVSPGRSRLTTRRRVRWDSKDIGSWIAVLNEHVFRFEERVEILLRACYNIEIAIEALRNVEYERRQFCDAVENVQKVVDELSMAGYSDLAIWVDKVNKQMGGVLCIRLEEALLAWSESFHPSGIKKEGNSLNKKIKKLVRIPKIGVEILLRNQEIFAFPSVPSTRSIFLNELHDYLGIVCMLPCLNSRRFEVFDNNKSGANATDTFYFLSNSVSPEALWCLLCSRMLHSKPLSWLAYQSLWDSQVSDVAAAVGGDLTKWHELIAEASASRTTLDSTATVAEFGPIIVKYNKVQSQVNLKYDSWQKELQIYFAAILAERISENYDKLSTTKTRLEGISLEGSSAATSDIVLGVTFLQEVTQQLSSWHKLVGELVDSEKLLKKQRHAFRGDWVEASLVGGQLQQVEQLLAKRNRTMNEQIPLLQSRITAEDKAISQRVSDLISDWEQNKPLMGNVTPDQAIEALTKFEFSMNKAKLDQQLAKKAKDALGLDAGPSSAEISTCLDEIFDLREVWEAVKKPFSSLADVKDTVWANAATRKVRKTLEDLLIELRSLPNRIRQYDACTSLYDKIKSLLAGHAILNDMKTDALKDRHWKTILQRLNIHASFSELTVGMLWDSGILDRKKEMAEVLQVAQGEMAIENFLTEVRDRWMKQELDLVLYQNRVRLIRGWDDLFTALDDHTGGLVLMRSSPYYRAVREFQEDGNLWEDRLTKLRAAFDAWIDVQRRWVYLEGIFFGSADIKAQLPAEWSRFKSVDGEFITLMRRIANRPYAMEALNIENLQRTLERLSNLMTVIQKALGSYLEKQRNDLSRFYFLGDDDLLEIIGNASEPGKVLPHLGKMFATIATCNSVPCEEDRVLTKFDAMISKDGEKVPFDKSIIVTNKMNVKDWLKDLENSMHSTLAKLLDDSVTAQATQTSIASHEGKTEFVHWAGKFPAQVMILASLINWSMAMDTALRKGNSKQELEYVLGAINEKLAIMAETVLLDLPSESRKKFEQLITELVHQRDVTRSMINDGVSDANDFRWLYHLRYDFNPHAEKLMEKLRISLSNASFHYGFEYLGIGERLVQTPLTDRCYLTLTQALHFRMGDETFDFGAMGRIFCGLCQVGAWGCFDEFNRLEERILSAVSQQILAIQQGLIERQKHIELLGKSVRLSENVGIFVTLNPGYAGRSNLPDNLKSLFRSVAMVVPDRKLITQVMLYSQGIVSAEMLAGRVVDIFVLSQKRMSKQSHYDFGLRALKTLLVSAGGLKRKAIKDNENLGGEDLANLERRVLIQGACNNILPKLVAEDLDVFSSILEEVFPGSEVSKMEDDNMKDILEKICKTHNYIPSPPWVQKILQLKMVLEMRHGVMIVGPSGVGKTSALRTLNAMYEMYDGTKNEVYTIDPKSISKEALFGVLDGTTLEWKDGIFTCLLRTVLANQRGEADRRHWIVFDGDVDPEWAENLNSVLDDNKLLTLPSGERLTIPDNVRIILEVDSLAQATPATVSRCGMIWFSSDTISSEMCLEHLMGELRTENVSDDSDLSAVASSQIAFLDAIQGLVIPQDIRATSLVEGNISSLATSLVADALEFSLSKSHIMDITREGLLKSLKSLLVKGIRLAIEYDENHPDFPMTGQHMDNFAKRWLLHSLLWSMAGSASWEVRYELAELLLRSSGMMLPSNDDSGSLADYRVRVENGELELWSDSVPRVEIESHKVTATDIVVTTTDTVRHSDVLGAWLESRSPLILCGPPGSGKTMTLTSVLQSVQGVVLASLNFSSRTTPDIIMKTFAQYCSYVRKGKGIVLEPAESLGTNSWLVIFCDEINLPEEDSYGTQRVIMFMRQLVEQVYRTFNGGIMKLFPHLKGETDVITEAMIELFTACQKKFTPEMQPQYFYSPRELSRWVRGIYEAVVHMDQGLTREELFRIWAHEALRLFSDRLVGDDEVEWCSKKIDDVAKQMFHAIDHDNVLERPLFYSSWLTKDTRRVHRDDLKTFLSARLKVFYEEELDVPLVLFDQVLDHVLRIDRVLRQPMGHLLLVGDSGAGKTVLSKFVSWMNGLQIFQIKAHSRYGIDDFNQDLRGVMRRVGVDGERICFVFDEGNILGSGFLEAMNALLASGEVPGLFDGDDYTALMGACRESAARDGVIIDSEEELWRRFTGIVQRNLHVVFTMNPSGGDWKNRSTTSPALFNRCVVDWFGSWSAKAMAEVGKEFTMKLDMGDAESAGGSWGIGAGEELMLRVEQAFGGLTKGGFHQAVVAALVHLHTITKSFSDDVAALGPSNLGRTFLSPRDYLALIHNFVSCVNNQREKIEDEQLHVNAGLSKLRQTQDNVAELKTGLAAKSVELREKEILANSKLQQMVADQNQAQKRKEAAEKMSVDVERQQLTIAERKQKAQSELDEAEPALNSAKNSVKGIKKKDLDEIRNLGRPPANVVLTLECVAIMLGETSVDWADVRKLLAKSEFIPSILSFDVDKLTSRQINIVKDKYLDGNPDLSVEKVMRSSKACGPLYQWAESQIKYSSIYNSIQPLREEVELLEKEAAVANDEKEKLESEVAQLESSIANYKAEYATLIRDVEALKREMEIVTTKVFRAESLMKSLSQESSRWSKSSQGFQAILRNLVGDGLQMAAFLTYSGFFPFNTRRLLLKQWRNTLDLLGIEFRDDLGMVESLSKTSDRLLWQSQGLPSDSLSLENGVILDRCFVMSKYQGEKIQKTSFLDKAFMKTLAGAVRFGTTLLVENVEKLDPVLNPILNKEIQRTGGRCLVRIGTEDVDYSPKFKIILTTKNPAVKLTPDICSRVTLVNFTFGDPTRIRFSYPKFERQIKRVTPAGLQSQSLSRILEFEKPEIEKQRNDILKLQGEQNVKLRELEEQMLREISAVEGNILDNDRVVEGMERLMKEGAQVEEQIANSAKVMSEVQGAIAVYEPLSLVCKELFILFSGMKEIDFLYEFTAQSFMSILVCVLKSNIDKNVQGQERLSFLKTQLFCEVASRVGRGLRTEDKMVFALLLAKIATGKIAIDDHVSGLSTDDITCMIDGAFGLNFPWQGKGLNHLRDVTFKDINSMVPLLLCSAPGHDVSGRVEVMAKSESKELLSVAMGSSEGYKTAENFIALASKRGTWVILKNVHLCTEWLEDTLVKILQTMNVGTHRDFRLFITSEISPKLPTSLLQISDVIVAESPTGIKASLSRFFSSISIGRFRNSVKNRLYLILGWIHAVIQERLRFMPNGWSEKYEFTEADAIHALDAIDSLVDDACGKKQNLDPEKLPWEAIRATLCKGVFGGRITYDSDQAILDNLVNSTFVPKAFNVDFMLAHVKGAPVLPEGSSKDELFAWIDSLPSHNPPTWIGLDETAEIARDNMVAESVVKKYKIVSRALSDE</sequence>
<dbReference type="FunFam" id="3.40.50.300:FF:002357">
    <property type="entry name" value="Glutathione S-transferase class-mu 26 kDa isozyme"/>
    <property type="match status" value="1"/>
</dbReference>
<evidence type="ECO:0000256" key="5">
    <source>
        <dbReference type="ARBA" id="ARBA00022701"/>
    </source>
</evidence>
<dbReference type="FunFam" id="1.10.287.2620:FF:000001">
    <property type="entry name" value="Cytoplasmic dynein heavy chain 1"/>
    <property type="match status" value="1"/>
</dbReference>
<dbReference type="EMBL" id="JALLPB020000092">
    <property type="protein sequence ID" value="KAL3817760.1"/>
    <property type="molecule type" value="Genomic_DNA"/>
</dbReference>
<dbReference type="InterPro" id="IPR041466">
    <property type="entry name" value="Dynein_AAA5_ext"/>
</dbReference>
<dbReference type="Pfam" id="PF22597">
    <property type="entry name" value="DYN_lid"/>
    <property type="match status" value="1"/>
</dbReference>
<proteinExistence type="inferred from homology"/>
<dbReference type="PROSITE" id="PS00675">
    <property type="entry name" value="SIGMA54_INTERACT_1"/>
    <property type="match status" value="1"/>
</dbReference>
<evidence type="ECO:0000256" key="3">
    <source>
        <dbReference type="ARBA" id="ARBA00022197"/>
    </source>
</evidence>
<keyword evidence="10 13" id="KW-0175">Coiled coil</keyword>
<comment type="caution">
    <text evidence="16">The sequence shown here is derived from an EMBL/GenBank/DDBJ whole genome shotgun (WGS) entry which is preliminary data.</text>
</comment>
<comment type="subcellular location">
    <subcellularLocation>
        <location evidence="1">Cytoplasm</location>
        <location evidence="1">Cytoskeleton</location>
    </subcellularLocation>
</comment>
<dbReference type="InterPro" id="IPR042222">
    <property type="entry name" value="Dynein_2_N"/>
</dbReference>
<dbReference type="Pfam" id="PF12777">
    <property type="entry name" value="MT"/>
    <property type="match status" value="1"/>
</dbReference>
<dbReference type="InterPro" id="IPR024743">
    <property type="entry name" value="Dynein_HC_stalk"/>
</dbReference>
<dbReference type="Pfam" id="PF18198">
    <property type="entry name" value="AAA_lid_11"/>
    <property type="match status" value="1"/>
</dbReference>
<dbReference type="InterPro" id="IPR013594">
    <property type="entry name" value="Dynein_heavy_tail"/>
</dbReference>
<evidence type="ECO:0000256" key="14">
    <source>
        <dbReference type="SAM" id="MobiDB-lite"/>
    </source>
</evidence>
<feature type="compositionally biased region" description="Gly residues" evidence="14">
    <location>
        <begin position="293"/>
        <end position="306"/>
    </location>
</feature>
<dbReference type="Gene3D" id="1.20.140.100">
    <property type="entry name" value="Dynein heavy chain, N-terminal domain 2"/>
    <property type="match status" value="1"/>
</dbReference>
<keyword evidence="6" id="KW-0677">Repeat</keyword>
<comment type="similarity">
    <text evidence="2">Belongs to the dynein heavy chain family.</text>
</comment>
<dbReference type="InterPro" id="IPR013602">
    <property type="entry name" value="Dynein_heavy_linker"/>
</dbReference>
<dbReference type="Gene3D" id="3.40.50.300">
    <property type="entry name" value="P-loop containing nucleotide triphosphate hydrolases"/>
    <property type="match status" value="6"/>
</dbReference>
<dbReference type="Gene3D" id="1.20.920.20">
    <property type="match status" value="1"/>
</dbReference>
<feature type="compositionally biased region" description="Basic residues" evidence="14">
    <location>
        <begin position="53"/>
        <end position="64"/>
    </location>
</feature>
<keyword evidence="11" id="KW-0505">Motor protein</keyword>
<evidence type="ECO:0000256" key="12">
    <source>
        <dbReference type="ARBA" id="ARBA00023212"/>
    </source>
</evidence>
<feature type="compositionally biased region" description="Gly residues" evidence="14">
    <location>
        <begin position="342"/>
        <end position="352"/>
    </location>
</feature>
<feature type="region of interest" description="Disordered" evidence="14">
    <location>
        <begin position="342"/>
        <end position="368"/>
    </location>
</feature>
<evidence type="ECO:0000256" key="11">
    <source>
        <dbReference type="ARBA" id="ARBA00023175"/>
    </source>
</evidence>
<dbReference type="Gene3D" id="6.10.140.1060">
    <property type="match status" value="1"/>
</dbReference>
<dbReference type="InterPro" id="IPR035699">
    <property type="entry name" value="AAA_6"/>
</dbReference>
<evidence type="ECO:0000313" key="16">
    <source>
        <dbReference type="EMBL" id="KAL3817760.1"/>
    </source>
</evidence>
<feature type="domain" description="AAA+ ATPase" evidence="15">
    <location>
        <begin position="3019"/>
        <end position="3185"/>
    </location>
</feature>
<keyword evidence="17" id="KW-1185">Reference proteome</keyword>
<dbReference type="Proteomes" id="UP001530377">
    <property type="component" value="Unassembled WGS sequence"/>
</dbReference>
<dbReference type="Pfam" id="PF12781">
    <property type="entry name" value="AAA_9"/>
    <property type="match status" value="2"/>
</dbReference>
<dbReference type="Gene3D" id="1.10.8.720">
    <property type="entry name" value="Region D6 of dynein motor"/>
    <property type="match status" value="1"/>
</dbReference>
<evidence type="ECO:0000256" key="13">
    <source>
        <dbReference type="SAM" id="Coils"/>
    </source>
</evidence>
<dbReference type="InterPro" id="IPR025662">
    <property type="entry name" value="Sigma_54_int_dom_ATP-bd_1"/>
</dbReference>
<keyword evidence="12" id="KW-0206">Cytoskeleton</keyword>
<dbReference type="FunFam" id="3.20.180.20:FF:000002">
    <property type="entry name" value="Cytoplasmic dynein heavy chain 1"/>
    <property type="match status" value="1"/>
</dbReference>
<dbReference type="InterPro" id="IPR026983">
    <property type="entry name" value="DHC"/>
</dbReference>
<dbReference type="InterPro" id="IPR054354">
    <property type="entry name" value="DYNC2H1-like_lid"/>
</dbReference>
<dbReference type="InterPro" id="IPR043157">
    <property type="entry name" value="Dynein_AAA1S"/>
</dbReference>
<dbReference type="Gene3D" id="1.20.920.30">
    <property type="match status" value="1"/>
</dbReference>
<evidence type="ECO:0000256" key="9">
    <source>
        <dbReference type="ARBA" id="ARBA00023017"/>
    </source>
</evidence>
<evidence type="ECO:0000313" key="17">
    <source>
        <dbReference type="Proteomes" id="UP001530377"/>
    </source>
</evidence>
<dbReference type="GO" id="GO:0005524">
    <property type="term" value="F:ATP binding"/>
    <property type="evidence" value="ECO:0007669"/>
    <property type="project" value="UniProtKB-KW"/>
</dbReference>
<feature type="compositionally biased region" description="Acidic residues" evidence="14">
    <location>
        <begin position="243"/>
        <end position="259"/>
    </location>
</feature>
<dbReference type="InterPro" id="IPR004273">
    <property type="entry name" value="Dynein_heavy_D6_P-loop"/>
</dbReference>
<evidence type="ECO:0000256" key="1">
    <source>
        <dbReference type="ARBA" id="ARBA00004245"/>
    </source>
</evidence>
<dbReference type="GO" id="GO:0005874">
    <property type="term" value="C:microtubule"/>
    <property type="evidence" value="ECO:0007669"/>
    <property type="project" value="UniProtKB-KW"/>
</dbReference>
<feature type="non-terminal residue" evidence="16">
    <location>
        <position position="1"/>
    </location>
</feature>
<accession>A0ABD3RZX0</accession>
<dbReference type="Pfam" id="PF12774">
    <property type="entry name" value="AAA_6"/>
    <property type="match status" value="2"/>
</dbReference>
<evidence type="ECO:0000256" key="7">
    <source>
        <dbReference type="ARBA" id="ARBA00022741"/>
    </source>
</evidence>
<dbReference type="Pfam" id="PF08385">
    <property type="entry name" value="DHC_N1"/>
    <property type="match status" value="1"/>
</dbReference>
<dbReference type="SUPFAM" id="SSF52540">
    <property type="entry name" value="P-loop containing nucleoside triphosphate hydrolases"/>
    <property type="match status" value="4"/>
</dbReference>
<dbReference type="Gene3D" id="3.20.180.20">
    <property type="entry name" value="Dynein heavy chain, N-terminal domain 2"/>
    <property type="match status" value="1"/>
</dbReference>
<feature type="region of interest" description="Disordered" evidence="14">
    <location>
        <begin position="181"/>
        <end position="309"/>
    </location>
</feature>
<dbReference type="Pfam" id="PF12775">
    <property type="entry name" value="AAA_7"/>
    <property type="match status" value="1"/>
</dbReference>
<dbReference type="InterPro" id="IPR035706">
    <property type="entry name" value="AAA_9"/>
</dbReference>
<feature type="coiled-coil region" evidence="13">
    <location>
        <begin position="3343"/>
        <end position="3370"/>
    </location>
</feature>
<dbReference type="Pfam" id="PF03028">
    <property type="entry name" value="Dynein_heavy"/>
    <property type="match status" value="1"/>
</dbReference>
<dbReference type="FunFam" id="3.40.50.300:FF:000373">
    <property type="entry name" value="Cytoplasmic dynein heavy chain 2"/>
    <property type="match status" value="1"/>
</dbReference>
<evidence type="ECO:0000256" key="10">
    <source>
        <dbReference type="ARBA" id="ARBA00023054"/>
    </source>
</evidence>
<feature type="domain" description="AAA+ ATPase" evidence="15">
    <location>
        <begin position="2356"/>
        <end position="2594"/>
    </location>
</feature>
<dbReference type="Gene3D" id="1.10.472.130">
    <property type="match status" value="1"/>
</dbReference>
<organism evidence="16 17">
    <name type="scientific">Cyclostephanos tholiformis</name>
    <dbReference type="NCBI Taxonomy" id="382380"/>
    <lineage>
        <taxon>Eukaryota</taxon>
        <taxon>Sar</taxon>
        <taxon>Stramenopiles</taxon>
        <taxon>Ochrophyta</taxon>
        <taxon>Bacillariophyta</taxon>
        <taxon>Coscinodiscophyceae</taxon>
        <taxon>Thalassiosirophycidae</taxon>
        <taxon>Stephanodiscales</taxon>
        <taxon>Stephanodiscaceae</taxon>
        <taxon>Cyclostephanos</taxon>
    </lineage>
</organism>
<dbReference type="PANTHER" id="PTHR45703">
    <property type="entry name" value="DYNEIN HEAVY CHAIN"/>
    <property type="match status" value="1"/>
</dbReference>
<dbReference type="Gene3D" id="1.10.287.2620">
    <property type="match status" value="1"/>
</dbReference>
<feature type="domain" description="AAA+ ATPase" evidence="15">
    <location>
        <begin position="2730"/>
        <end position="2906"/>
    </location>
</feature>
<dbReference type="InterPro" id="IPR024317">
    <property type="entry name" value="Dynein_heavy_chain_D4_dom"/>
</dbReference>
<name>A0ABD3RZX0_9STRA</name>
<gene>
    <name evidence="16" type="ORF">ACHAXA_002404</name>
</gene>
<dbReference type="InterPro" id="IPR003593">
    <property type="entry name" value="AAA+_ATPase"/>
</dbReference>
<keyword evidence="4" id="KW-0963">Cytoplasm</keyword>
<evidence type="ECO:0000256" key="6">
    <source>
        <dbReference type="ARBA" id="ARBA00022737"/>
    </source>
</evidence>
<dbReference type="GO" id="GO:0030286">
    <property type="term" value="C:dynein complex"/>
    <property type="evidence" value="ECO:0007669"/>
    <property type="project" value="UniProtKB-KW"/>
</dbReference>
<dbReference type="PANTHER" id="PTHR45703:SF36">
    <property type="entry name" value="DYNEIN HEAVY CHAIN, CYTOPLASMIC"/>
    <property type="match status" value="1"/>
</dbReference>
<dbReference type="FunFam" id="1.20.920.20:FF:000002">
    <property type="entry name" value="Cytoplasmic dynein 1 heavy chain"/>
    <property type="match status" value="1"/>
</dbReference>
<keyword evidence="7" id="KW-0547">Nucleotide-binding</keyword>
<dbReference type="Gene3D" id="1.10.8.710">
    <property type="match status" value="1"/>
</dbReference>
<feature type="region of interest" description="Disordered" evidence="14">
    <location>
        <begin position="36"/>
        <end position="75"/>
    </location>
</feature>
<feature type="coiled-coil region" evidence="13">
    <location>
        <begin position="3513"/>
        <end position="3575"/>
    </location>
</feature>